<comment type="caution">
    <text evidence="2">The sequence shown here is derived from an EMBL/GenBank/DDBJ whole genome shotgun (WGS) entry which is preliminary data.</text>
</comment>
<organism evidence="2 3">
    <name type="scientific">Phytophthora nicotianae P1976</name>
    <dbReference type="NCBI Taxonomy" id="1317066"/>
    <lineage>
        <taxon>Eukaryota</taxon>
        <taxon>Sar</taxon>
        <taxon>Stramenopiles</taxon>
        <taxon>Oomycota</taxon>
        <taxon>Peronosporomycetes</taxon>
        <taxon>Peronosporales</taxon>
        <taxon>Peronosporaceae</taxon>
        <taxon>Phytophthora</taxon>
    </lineage>
</organism>
<dbReference type="EMBL" id="ANJA01004263">
    <property type="protein sequence ID" value="ETO59212.1"/>
    <property type="molecule type" value="Genomic_DNA"/>
</dbReference>
<evidence type="ECO:0000256" key="1">
    <source>
        <dbReference type="SAM" id="MobiDB-lite"/>
    </source>
</evidence>
<evidence type="ECO:0008006" key="4">
    <source>
        <dbReference type="Google" id="ProtNLM"/>
    </source>
</evidence>
<feature type="compositionally biased region" description="Polar residues" evidence="1">
    <location>
        <begin position="75"/>
        <end position="84"/>
    </location>
</feature>
<evidence type="ECO:0000313" key="3">
    <source>
        <dbReference type="Proteomes" id="UP000028582"/>
    </source>
</evidence>
<feature type="compositionally biased region" description="Basic and acidic residues" evidence="1">
    <location>
        <begin position="300"/>
        <end position="315"/>
    </location>
</feature>
<feature type="compositionally biased region" description="Low complexity" evidence="1">
    <location>
        <begin position="243"/>
        <end position="258"/>
    </location>
</feature>
<dbReference type="AlphaFoldDB" id="A0A080YXV1"/>
<feature type="compositionally biased region" description="Basic and acidic residues" evidence="1">
    <location>
        <begin position="54"/>
        <end position="72"/>
    </location>
</feature>
<accession>A0A080YXV1</accession>
<feature type="compositionally biased region" description="Basic residues" evidence="1">
    <location>
        <begin position="86"/>
        <end position="100"/>
    </location>
</feature>
<gene>
    <name evidence="2" type="ORF">F444_22410</name>
</gene>
<sequence>MEASSEAGSPTTLLNEEGSTEGQSAGRSSADRNEEEDLLEEKLQSPPYTSSKGTADHDVNHDPPGEEPKVKTEGTPPTTAPLTQKSLRKKKPKASRKKLKAPTDSDSDSRDEIAATWSDDQLEEAYDRNELQVFLVKNPVMKILQLRTPGSLKGPVTPPPATANKLDAVKAVLRLLKEAGITPGPFAAKDLFHLDLEAIQTTLSEPFEKLKVLVGEAEIQTKVETKREAPRTQLPGSVSPTGSSQHSHYASSTSMADSDTSEGVGQMQSRGSCGGLQSKRKSRQTADVLQIGDRALLEGATRRTGDANSAPDEKNGAAGRRHGVCGSDHGEYDPDDLDLSASRQATVATAATTTVVITPRIRVSAISEVQELSGKDDDEDRAQAWIGKVKSAFVRDQAPDDDQTTRGDWKEILREFQVQFCGLGVSVARQYYHARKRANETPLEFLHRLNITGLRAKLRVKGGPSDVRRKHVEHFFETLDDHDLADQLALLLIADADALEEVLRARQRAKNRQGRAHFGFRSLLAHSHHECHCIRW</sequence>
<dbReference type="Proteomes" id="UP000028582">
    <property type="component" value="Unassembled WGS sequence"/>
</dbReference>
<feature type="region of interest" description="Disordered" evidence="1">
    <location>
        <begin position="1"/>
        <end position="112"/>
    </location>
</feature>
<feature type="compositionally biased region" description="Basic and acidic residues" evidence="1">
    <location>
        <begin position="101"/>
        <end position="112"/>
    </location>
</feature>
<feature type="compositionally biased region" description="Polar residues" evidence="1">
    <location>
        <begin position="1"/>
        <end position="14"/>
    </location>
</feature>
<feature type="region of interest" description="Disordered" evidence="1">
    <location>
        <begin position="223"/>
        <end position="331"/>
    </location>
</feature>
<evidence type="ECO:0000313" key="2">
    <source>
        <dbReference type="EMBL" id="ETO59212.1"/>
    </source>
</evidence>
<name>A0A080YXV1_PHYNI</name>
<reference evidence="2 3" key="1">
    <citation type="submission" date="2013-11" db="EMBL/GenBank/DDBJ databases">
        <title>The Genome Sequence of Phytophthora parasitica P1976.</title>
        <authorList>
            <consortium name="The Broad Institute Genomics Platform"/>
            <person name="Russ C."/>
            <person name="Tyler B."/>
            <person name="Panabieres F."/>
            <person name="Shan W."/>
            <person name="Tripathy S."/>
            <person name="Grunwald N."/>
            <person name="Machado M."/>
            <person name="Johnson C.S."/>
            <person name="Walker B."/>
            <person name="Young S."/>
            <person name="Zeng Q."/>
            <person name="Gargeya S."/>
            <person name="Fitzgerald M."/>
            <person name="Haas B."/>
            <person name="Abouelleil A."/>
            <person name="Allen A.W."/>
            <person name="Alvarado L."/>
            <person name="Arachchi H.M."/>
            <person name="Berlin A.M."/>
            <person name="Chapman S.B."/>
            <person name="Gainer-Dewar J."/>
            <person name="Goldberg J."/>
            <person name="Griggs A."/>
            <person name="Gujja S."/>
            <person name="Hansen M."/>
            <person name="Howarth C."/>
            <person name="Imamovic A."/>
            <person name="Ireland A."/>
            <person name="Larimer J."/>
            <person name="McCowan C."/>
            <person name="Murphy C."/>
            <person name="Pearson M."/>
            <person name="Poon T.W."/>
            <person name="Priest M."/>
            <person name="Roberts A."/>
            <person name="Saif S."/>
            <person name="Shea T."/>
            <person name="Sisk P."/>
            <person name="Sykes S."/>
            <person name="Wortman J."/>
            <person name="Nusbaum C."/>
            <person name="Birren B."/>
        </authorList>
    </citation>
    <scope>NUCLEOTIDE SEQUENCE [LARGE SCALE GENOMIC DNA]</scope>
    <source>
        <strain evidence="2 3">P1976</strain>
    </source>
</reference>
<protein>
    <recommendedName>
        <fullName evidence="4">Retrotransposon gag domain-containing protein</fullName>
    </recommendedName>
</protein>
<proteinExistence type="predicted"/>